<organism evidence="2 3">
    <name type="scientific">Agromyces bauzanensis</name>
    <dbReference type="NCBI Taxonomy" id="1308924"/>
    <lineage>
        <taxon>Bacteria</taxon>
        <taxon>Bacillati</taxon>
        <taxon>Actinomycetota</taxon>
        <taxon>Actinomycetes</taxon>
        <taxon>Micrococcales</taxon>
        <taxon>Microbacteriaceae</taxon>
        <taxon>Agromyces</taxon>
    </lineage>
</organism>
<feature type="region of interest" description="Disordered" evidence="1">
    <location>
        <begin position="660"/>
        <end position="679"/>
    </location>
</feature>
<accession>A0A917UWX9</accession>
<feature type="region of interest" description="Disordered" evidence="1">
    <location>
        <begin position="370"/>
        <end position="460"/>
    </location>
</feature>
<proteinExistence type="predicted"/>
<feature type="region of interest" description="Disordered" evidence="1">
    <location>
        <begin position="173"/>
        <end position="354"/>
    </location>
</feature>
<feature type="compositionally biased region" description="Low complexity" evidence="1">
    <location>
        <begin position="272"/>
        <end position="302"/>
    </location>
</feature>
<feature type="region of interest" description="Disordered" evidence="1">
    <location>
        <begin position="114"/>
        <end position="141"/>
    </location>
</feature>
<comment type="caution">
    <text evidence="2">The sequence shown here is derived from an EMBL/GenBank/DDBJ whole genome shotgun (WGS) entry which is preliminary data.</text>
</comment>
<protein>
    <submittedName>
        <fullName evidence="2">Uncharacterized protein</fullName>
    </submittedName>
</protein>
<feature type="compositionally biased region" description="Polar residues" evidence="1">
    <location>
        <begin position="522"/>
        <end position="537"/>
    </location>
</feature>
<evidence type="ECO:0000313" key="2">
    <source>
        <dbReference type="EMBL" id="GGJ91545.1"/>
    </source>
</evidence>
<dbReference type="AlphaFoldDB" id="A0A917UWX9"/>
<sequence>MRWPWQRSEGRRSDAAAPRAAAPAASAPDAPPPPVPPAGWAFLAPLQRQVSDAPPAVLRPAFVSTLPTRTVPSSLGTMGHLVDDGAPAGTVAVDGGALGAPVQRSVAADLALRPGRTASRTPAAGTAQVQRATDAAGPASLDERAVVETAEGPRVAEATEVPPPVELSEHDAVAPGADEAPPDRRAPATVEPAGTAPGTNSLRADGSRPVPPAQPLVRPTLQRSTPPARGADGTDDSSPEHADVSLPAVPAPRRVGLGAPLPSRPLQRTPLEDAAGAAPPLPAGMDAATRPAAATDAATPRAEGSPATAGDGPSRLEDLPLQRNSAEGPHEPPATEASSSGAPPPSADAPLIGEARLAATIGAAPGTNTRVAAGAADHSHDAAAAGGAAPPARPPSLTSTSAPTPTPAMPTAALQRVTSTPGPPTEDAVPHDDAAMGSAEPGPVDAPAAGPPAPAAGPPAPAVLQRSVGLAPARAIVPALRATTMGAASMTRLRGGAVVVARVVAPVPPTAPRGDPARSRGSAASTPTAESRATSAWSRGADAGRGSTGFDSAVSGGSVEVDEWASEAPVAAASVSRLASSEFARLADHVEPAPTAASEPMPVAAALPRSGSGAQVVQRTVAGESGVPAAGVAGSRTAVAAPEPAPMGGEPTESLGIAVQSAPAPSSTTPAPAPPAAAPENVEQLVRKLYGPLVRRIKAELLLDRERRGIRIDGI</sequence>
<dbReference type="RefSeq" id="WP_188744456.1">
    <property type="nucleotide sequence ID" value="NZ_BAABFW010000066.1"/>
</dbReference>
<gene>
    <name evidence="2" type="ORF">GCM10011372_32530</name>
</gene>
<feature type="compositionally biased region" description="Pro residues" evidence="1">
    <location>
        <begin position="449"/>
        <end position="460"/>
    </location>
</feature>
<feature type="region of interest" description="Disordered" evidence="1">
    <location>
        <begin position="507"/>
        <end position="555"/>
    </location>
</feature>
<dbReference type="Proteomes" id="UP000636956">
    <property type="component" value="Unassembled WGS sequence"/>
</dbReference>
<evidence type="ECO:0000256" key="1">
    <source>
        <dbReference type="SAM" id="MobiDB-lite"/>
    </source>
</evidence>
<keyword evidence="3" id="KW-1185">Reference proteome</keyword>
<feature type="compositionally biased region" description="Low complexity" evidence="1">
    <location>
        <begin position="661"/>
        <end position="670"/>
    </location>
</feature>
<feature type="compositionally biased region" description="Low complexity" evidence="1">
    <location>
        <begin position="372"/>
        <end position="413"/>
    </location>
</feature>
<feature type="region of interest" description="Disordered" evidence="1">
    <location>
        <begin position="1"/>
        <end position="40"/>
    </location>
</feature>
<reference evidence="2" key="2">
    <citation type="submission" date="2020-09" db="EMBL/GenBank/DDBJ databases">
        <authorList>
            <person name="Sun Q."/>
            <person name="Zhou Y."/>
        </authorList>
    </citation>
    <scope>NUCLEOTIDE SEQUENCE</scope>
    <source>
        <strain evidence="2">CGMCC 1.8984</strain>
    </source>
</reference>
<reference evidence="2" key="1">
    <citation type="journal article" date="2014" name="Int. J. Syst. Evol. Microbiol.">
        <title>Complete genome sequence of Corynebacterium casei LMG S-19264T (=DSM 44701T), isolated from a smear-ripened cheese.</title>
        <authorList>
            <consortium name="US DOE Joint Genome Institute (JGI-PGF)"/>
            <person name="Walter F."/>
            <person name="Albersmeier A."/>
            <person name="Kalinowski J."/>
            <person name="Ruckert C."/>
        </authorList>
    </citation>
    <scope>NUCLEOTIDE SEQUENCE</scope>
    <source>
        <strain evidence="2">CGMCC 1.8984</strain>
    </source>
</reference>
<evidence type="ECO:0000313" key="3">
    <source>
        <dbReference type="Proteomes" id="UP000636956"/>
    </source>
</evidence>
<feature type="compositionally biased region" description="Low complexity" evidence="1">
    <location>
        <begin position="15"/>
        <end position="28"/>
    </location>
</feature>
<dbReference type="EMBL" id="BMMD01000024">
    <property type="protein sequence ID" value="GGJ91545.1"/>
    <property type="molecule type" value="Genomic_DNA"/>
</dbReference>
<name>A0A917UWX9_9MICO</name>
<feature type="compositionally biased region" description="Low complexity" evidence="1">
    <location>
        <begin position="439"/>
        <end position="448"/>
    </location>
</feature>